<comment type="similarity">
    <text evidence="1 4">Belongs to the 5-formyltetrahydrofolate cyclo-ligase family.</text>
</comment>
<gene>
    <name evidence="5" type="ORF">LZ536_02805</name>
</gene>
<reference evidence="5" key="1">
    <citation type="submission" date="2022-05" db="EMBL/GenBank/DDBJ databases">
        <authorList>
            <person name="Jo J.-H."/>
            <person name="Im W.-T."/>
        </authorList>
    </citation>
    <scope>NUCLEOTIDE SEQUENCE</scope>
    <source>
        <strain evidence="5">SE158</strain>
    </source>
</reference>
<accession>A0ABT0RJN7</accession>
<dbReference type="NCBIfam" id="TIGR02727">
    <property type="entry name" value="MTHFS_bact"/>
    <property type="match status" value="1"/>
</dbReference>
<dbReference type="GO" id="GO:0030272">
    <property type="term" value="F:5-formyltetrahydrofolate cyclo-ligase activity"/>
    <property type="evidence" value="ECO:0007669"/>
    <property type="project" value="UniProtKB-EC"/>
</dbReference>
<dbReference type="PIRSF" id="PIRSF006806">
    <property type="entry name" value="FTHF_cligase"/>
    <property type="match status" value="1"/>
</dbReference>
<proteinExistence type="inferred from homology"/>
<comment type="cofactor">
    <cofactor evidence="4">
        <name>Mg(2+)</name>
        <dbReference type="ChEBI" id="CHEBI:18420"/>
    </cofactor>
</comment>
<evidence type="ECO:0000256" key="4">
    <source>
        <dbReference type="RuleBase" id="RU361279"/>
    </source>
</evidence>
<keyword evidence="2 4" id="KW-0547">Nucleotide-binding</keyword>
<comment type="catalytic activity">
    <reaction evidence="4">
        <text>(6S)-5-formyl-5,6,7,8-tetrahydrofolate + ATP = (6R)-5,10-methenyltetrahydrofolate + ADP + phosphate</text>
        <dbReference type="Rhea" id="RHEA:10488"/>
        <dbReference type="ChEBI" id="CHEBI:30616"/>
        <dbReference type="ChEBI" id="CHEBI:43474"/>
        <dbReference type="ChEBI" id="CHEBI:57455"/>
        <dbReference type="ChEBI" id="CHEBI:57457"/>
        <dbReference type="ChEBI" id="CHEBI:456216"/>
        <dbReference type="EC" id="6.3.3.2"/>
    </reaction>
</comment>
<sequence length="181" mass="19652">MRRLGRERRQAFVAGLDPAERGRLEQQLADVLKPLLDKSRVLGGYAPLPTEISPLPALEAAAAQGTILAFPAFSDHQSAFRFRAGDPTETGPWAILQPALDAPHVNPDLVLLPLVAVDRKGTRLGQGKGHYDRAASDLRKQGGMLIGVGWAVQMLDEEIPADAWDLPLDGFASPEGLRMFR</sequence>
<dbReference type="Pfam" id="PF01812">
    <property type="entry name" value="5-FTHF_cyc-lig"/>
    <property type="match status" value="1"/>
</dbReference>
<protein>
    <recommendedName>
        <fullName evidence="4">5-formyltetrahydrofolate cyclo-ligase</fullName>
        <ecNumber evidence="4">6.3.3.2</ecNumber>
    </recommendedName>
</protein>
<comment type="caution">
    <text evidence="5">The sequence shown here is derived from an EMBL/GenBank/DDBJ whole genome shotgun (WGS) entry which is preliminary data.</text>
</comment>
<dbReference type="EMBL" id="JAMGBD010000001">
    <property type="protein sequence ID" value="MCL6682832.1"/>
    <property type="molecule type" value="Genomic_DNA"/>
</dbReference>
<keyword evidence="4" id="KW-0460">Magnesium</keyword>
<evidence type="ECO:0000256" key="3">
    <source>
        <dbReference type="ARBA" id="ARBA00022840"/>
    </source>
</evidence>
<evidence type="ECO:0000256" key="2">
    <source>
        <dbReference type="ARBA" id="ARBA00022741"/>
    </source>
</evidence>
<dbReference type="Proteomes" id="UP001165363">
    <property type="component" value="Unassembled WGS sequence"/>
</dbReference>
<dbReference type="InterPro" id="IPR002698">
    <property type="entry name" value="FTHF_cligase"/>
</dbReference>
<dbReference type="Gene3D" id="3.40.50.10420">
    <property type="entry name" value="NagB/RpiA/CoA transferase-like"/>
    <property type="match status" value="1"/>
</dbReference>
<dbReference type="PANTHER" id="PTHR23407">
    <property type="entry name" value="ATPASE INHIBITOR/5-FORMYLTETRAHYDROFOLATE CYCLO-LIGASE"/>
    <property type="match status" value="1"/>
</dbReference>
<dbReference type="SUPFAM" id="SSF100950">
    <property type="entry name" value="NagB/RpiA/CoA transferase-like"/>
    <property type="match status" value="1"/>
</dbReference>
<dbReference type="InterPro" id="IPR024185">
    <property type="entry name" value="FTHF_cligase-like_sf"/>
</dbReference>
<dbReference type="EC" id="6.3.3.2" evidence="4"/>
<dbReference type="PANTHER" id="PTHR23407:SF1">
    <property type="entry name" value="5-FORMYLTETRAHYDROFOLATE CYCLO-LIGASE"/>
    <property type="match status" value="1"/>
</dbReference>
<evidence type="ECO:0000256" key="1">
    <source>
        <dbReference type="ARBA" id="ARBA00010638"/>
    </source>
</evidence>
<keyword evidence="4" id="KW-0479">Metal-binding</keyword>
<keyword evidence="5" id="KW-0436">Ligase</keyword>
<evidence type="ECO:0000313" key="6">
    <source>
        <dbReference type="Proteomes" id="UP001165363"/>
    </source>
</evidence>
<organism evidence="5 6">
    <name type="scientific">Sphingomonas alba</name>
    <dbReference type="NCBI Taxonomy" id="2908208"/>
    <lineage>
        <taxon>Bacteria</taxon>
        <taxon>Pseudomonadati</taxon>
        <taxon>Pseudomonadota</taxon>
        <taxon>Alphaproteobacteria</taxon>
        <taxon>Sphingomonadales</taxon>
        <taxon>Sphingomonadaceae</taxon>
        <taxon>Sphingomonas</taxon>
    </lineage>
</organism>
<dbReference type="RefSeq" id="WP_249846780.1">
    <property type="nucleotide sequence ID" value="NZ_JAMGBD010000001.1"/>
</dbReference>
<keyword evidence="6" id="KW-1185">Reference proteome</keyword>
<keyword evidence="3 4" id="KW-0067">ATP-binding</keyword>
<name>A0ABT0RJN7_9SPHN</name>
<evidence type="ECO:0000313" key="5">
    <source>
        <dbReference type="EMBL" id="MCL6682832.1"/>
    </source>
</evidence>
<dbReference type="InterPro" id="IPR037171">
    <property type="entry name" value="NagB/RpiA_transferase-like"/>
</dbReference>